<sequence>MKHFLKGTKYTIAILAFLAPLSLKAEPWTVTLNNEQTKVLSELGARSGITALAISPDGAWGTAWGWNTMAKSTAQALSNCREHVKMGKRDCVVYASNGKRILPDTIDIKRVQQRYKAINGKKAASFFGLAPIEFTGSRNEALQEFEFTKSDGQAWRTIPKSRALKRQLTGRGLVSAGKDGWAIFLTEDHAFHDSKVGRSKFEQWAISENGLLCMFFGKYENGKSRSTACMVIDEISRGEMRYNWAANGDNRARRGFIVAGDPGKNSVK</sequence>
<organism evidence="2 3">
    <name type="scientific">Actibacterium lipolyticum</name>
    <dbReference type="NCBI Taxonomy" id="1524263"/>
    <lineage>
        <taxon>Bacteria</taxon>
        <taxon>Pseudomonadati</taxon>
        <taxon>Pseudomonadota</taxon>
        <taxon>Alphaproteobacteria</taxon>
        <taxon>Rhodobacterales</taxon>
        <taxon>Roseobacteraceae</taxon>
        <taxon>Actibacterium</taxon>
    </lineage>
</organism>
<dbReference type="EMBL" id="FXYE01000002">
    <property type="protein sequence ID" value="SMX43217.1"/>
    <property type="molecule type" value="Genomic_DNA"/>
</dbReference>
<dbReference type="AlphaFoldDB" id="A0A238KKP7"/>
<reference evidence="3" key="1">
    <citation type="submission" date="2017-05" db="EMBL/GenBank/DDBJ databases">
        <authorList>
            <person name="Rodrigo-Torres L."/>
            <person name="Arahal R. D."/>
            <person name="Lucena T."/>
        </authorList>
    </citation>
    <scope>NUCLEOTIDE SEQUENCE [LARGE SCALE GENOMIC DNA]</scope>
    <source>
        <strain evidence="3">CECT 8621</strain>
    </source>
</reference>
<accession>A0A238KKP7</accession>
<evidence type="ECO:0000313" key="2">
    <source>
        <dbReference type="EMBL" id="SMX43217.1"/>
    </source>
</evidence>
<proteinExistence type="predicted"/>
<keyword evidence="3" id="KW-1185">Reference proteome</keyword>
<feature type="signal peptide" evidence="1">
    <location>
        <begin position="1"/>
        <end position="25"/>
    </location>
</feature>
<dbReference type="Proteomes" id="UP000202922">
    <property type="component" value="Unassembled WGS sequence"/>
</dbReference>
<dbReference type="RefSeq" id="WP_141137881.1">
    <property type="nucleotide sequence ID" value="NZ_FXYE01000002.1"/>
</dbReference>
<dbReference type="OrthoDB" id="7864583at2"/>
<evidence type="ECO:0000256" key="1">
    <source>
        <dbReference type="SAM" id="SignalP"/>
    </source>
</evidence>
<keyword evidence="1" id="KW-0732">Signal</keyword>
<protein>
    <recommendedName>
        <fullName evidence="4">DUF4189 domain-containing protein</fullName>
    </recommendedName>
</protein>
<gene>
    <name evidence="2" type="ORF">COL8621_02245</name>
</gene>
<name>A0A238KKP7_9RHOB</name>
<feature type="chain" id="PRO_5013122276" description="DUF4189 domain-containing protein" evidence="1">
    <location>
        <begin position="26"/>
        <end position="268"/>
    </location>
</feature>
<evidence type="ECO:0008006" key="4">
    <source>
        <dbReference type="Google" id="ProtNLM"/>
    </source>
</evidence>
<evidence type="ECO:0000313" key="3">
    <source>
        <dbReference type="Proteomes" id="UP000202922"/>
    </source>
</evidence>